<comment type="caution">
    <text evidence="2">The sequence shown here is derived from an EMBL/GenBank/DDBJ whole genome shotgun (WGS) entry which is preliminary data.</text>
</comment>
<proteinExistence type="predicted"/>
<gene>
    <name evidence="2" type="ORF">HK097_010939</name>
</gene>
<sequence length="185" mass="19431">MNCVSYHAFLPNTSGPCGHPMHYNFEFDHPTPDGTCHPALLVNMACWSNATNSSIDFNTDIAPISISVINGSRAFAIHNGTYKCDTTPIGTADANVTAPVNVTTLTKENGWGFLEKEMDPPDFGGKSACTSPKENRTTARNGTGVAPPKEASATTGKETSDGVVVGLKGMVLLGAVFVSLLLQGL</sequence>
<dbReference type="Proteomes" id="UP001212841">
    <property type="component" value="Unassembled WGS sequence"/>
</dbReference>
<feature type="region of interest" description="Disordered" evidence="1">
    <location>
        <begin position="121"/>
        <end position="158"/>
    </location>
</feature>
<keyword evidence="3" id="KW-1185">Reference proteome</keyword>
<name>A0AAD5S8D4_9FUNG</name>
<dbReference type="EMBL" id="JADGJD010000858">
    <property type="protein sequence ID" value="KAJ3048031.1"/>
    <property type="molecule type" value="Genomic_DNA"/>
</dbReference>
<dbReference type="AlphaFoldDB" id="A0AAD5S8D4"/>
<protein>
    <submittedName>
        <fullName evidence="2">Uncharacterized protein</fullName>
    </submittedName>
</protein>
<evidence type="ECO:0000256" key="1">
    <source>
        <dbReference type="SAM" id="MobiDB-lite"/>
    </source>
</evidence>
<reference evidence="2" key="1">
    <citation type="submission" date="2020-05" db="EMBL/GenBank/DDBJ databases">
        <title>Phylogenomic resolution of chytrid fungi.</title>
        <authorList>
            <person name="Stajich J.E."/>
            <person name="Amses K."/>
            <person name="Simmons R."/>
            <person name="Seto K."/>
            <person name="Myers J."/>
            <person name="Bonds A."/>
            <person name="Quandt C.A."/>
            <person name="Barry K."/>
            <person name="Liu P."/>
            <person name="Grigoriev I."/>
            <person name="Longcore J.E."/>
            <person name="James T.Y."/>
        </authorList>
    </citation>
    <scope>NUCLEOTIDE SEQUENCE</scope>
    <source>
        <strain evidence="2">JEL0318</strain>
    </source>
</reference>
<organism evidence="2 3">
    <name type="scientific">Rhizophlyctis rosea</name>
    <dbReference type="NCBI Taxonomy" id="64517"/>
    <lineage>
        <taxon>Eukaryota</taxon>
        <taxon>Fungi</taxon>
        <taxon>Fungi incertae sedis</taxon>
        <taxon>Chytridiomycota</taxon>
        <taxon>Chytridiomycota incertae sedis</taxon>
        <taxon>Chytridiomycetes</taxon>
        <taxon>Rhizophlyctidales</taxon>
        <taxon>Rhizophlyctidaceae</taxon>
        <taxon>Rhizophlyctis</taxon>
    </lineage>
</organism>
<evidence type="ECO:0000313" key="3">
    <source>
        <dbReference type="Proteomes" id="UP001212841"/>
    </source>
</evidence>
<accession>A0AAD5S8D4</accession>
<evidence type="ECO:0000313" key="2">
    <source>
        <dbReference type="EMBL" id="KAJ3048031.1"/>
    </source>
</evidence>